<organism evidence="1">
    <name type="scientific">Edwardsiella phage eiAU</name>
    <dbReference type="NCBI Taxonomy" id="945083"/>
    <lineage>
        <taxon>Viruses</taxon>
        <taxon>Duplodnaviria</taxon>
        <taxon>Heunggongvirae</taxon>
        <taxon>Uroviricota</taxon>
        <taxon>Caudoviricetes</taxon>
        <taxon>Eiauvirus</taxon>
        <taxon>Eiauvirus eiAU</taxon>
    </lineage>
</organism>
<evidence type="ECO:0000313" key="1">
    <source>
        <dbReference type="EMBL" id="ADV36397.1"/>
    </source>
</evidence>
<dbReference type="EMBL" id="HQ824550">
    <property type="protein sequence ID" value="ADV36397.1"/>
    <property type="molecule type" value="Genomic_DNA"/>
</dbReference>
<protein>
    <submittedName>
        <fullName evidence="1">Uncharacterized protein eiAUOrf3</fullName>
    </submittedName>
</protein>
<proteinExistence type="predicted"/>
<reference evidence="1" key="1">
    <citation type="submission" date="2010-12" db="EMBL/GenBank/DDBJ databases">
        <authorList>
            <person name="Carrias A.A."/>
            <person name="Welch T.J."/>
            <person name="Waldbieser G.C."/>
            <person name="Mead D.A."/>
            <person name="Terhune J.S."/>
            <person name="Liles M.R."/>
        </authorList>
    </citation>
    <scope>NUCLEOTIDE SEQUENCE</scope>
</reference>
<sequence length="112" mass="12229">MMNHKLLRHLGYGEFPDAVIDAELCRVMAAKYKNSIPGALRHFARARAATVRNPSLKSALVKMGASIYPETGIATLRACLDKMHAAAVRELRAQGITPDEYIRAAGEQHGTV</sequence>
<name>E7EKP2_9CAUD</name>
<accession>E7EKP2</accession>
<reference evidence="1" key="2">
    <citation type="journal article" date="2011" name="Virol. J.">
        <title>Comparative genomic analysis of bacteriophages specific to the channel catfish pathogen Edwardsiella ictaluri.</title>
        <authorList>
            <person name="Carrias A."/>
            <person name="Welch T.J."/>
            <person name="Waldbieser G.C."/>
            <person name="Mead D.A."/>
            <person name="Terhune J.S."/>
            <person name="Liles M.R."/>
        </authorList>
    </citation>
    <scope>NUCLEOTIDE SEQUENCE</scope>
</reference>
<gene>
    <name evidence="1" type="primary">eiAUOrf3</name>
</gene>